<organism evidence="2 3">
    <name type="scientific">Abyssalbus ytuae</name>
    <dbReference type="NCBI Taxonomy" id="2926907"/>
    <lineage>
        <taxon>Bacteria</taxon>
        <taxon>Pseudomonadati</taxon>
        <taxon>Bacteroidota</taxon>
        <taxon>Flavobacteriia</taxon>
        <taxon>Flavobacteriales</taxon>
        <taxon>Flavobacteriaceae</taxon>
        <taxon>Abyssalbus</taxon>
    </lineage>
</organism>
<dbReference type="RefSeq" id="WP_255842229.1">
    <property type="nucleotide sequence ID" value="NZ_CP094358.1"/>
</dbReference>
<accession>A0A9E6ZZV5</accession>
<evidence type="ECO:0000259" key="1">
    <source>
        <dbReference type="Pfam" id="PF13380"/>
    </source>
</evidence>
<dbReference type="EMBL" id="CP094358">
    <property type="protein sequence ID" value="UOB16971.1"/>
    <property type="molecule type" value="Genomic_DNA"/>
</dbReference>
<reference evidence="2" key="1">
    <citation type="submission" date="2022-03" db="EMBL/GenBank/DDBJ databases">
        <title>Description of Abyssus ytuae gen. nov., sp. nov., a novel member of the family Flavobacteriaceae isolated from the sediment of Mariana Trench.</title>
        <authorList>
            <person name="Zhang J."/>
            <person name="Xu X."/>
        </authorList>
    </citation>
    <scope>NUCLEOTIDE SEQUENCE</scope>
    <source>
        <strain evidence="2">MT3330</strain>
    </source>
</reference>
<feature type="domain" description="CoA-binding" evidence="1">
    <location>
        <begin position="4"/>
        <end position="114"/>
    </location>
</feature>
<evidence type="ECO:0000313" key="2">
    <source>
        <dbReference type="EMBL" id="UOB16971.1"/>
    </source>
</evidence>
<dbReference type="Proteomes" id="UP000831290">
    <property type="component" value="Chromosome"/>
</dbReference>
<dbReference type="InterPro" id="IPR003781">
    <property type="entry name" value="CoA-bd"/>
</dbReference>
<protein>
    <submittedName>
        <fullName evidence="2">CoA-binding protein</fullName>
    </submittedName>
</protein>
<keyword evidence="3" id="KW-1185">Reference proteome</keyword>
<evidence type="ECO:0000313" key="3">
    <source>
        <dbReference type="Proteomes" id="UP000831290"/>
    </source>
</evidence>
<gene>
    <name evidence="2" type="ORF">MQE35_14680</name>
</gene>
<dbReference type="Gene3D" id="3.40.50.720">
    <property type="entry name" value="NAD(P)-binding Rossmann-like Domain"/>
    <property type="match status" value="1"/>
</dbReference>
<name>A0A9E6ZZV5_9FLAO</name>
<dbReference type="InterPro" id="IPR036291">
    <property type="entry name" value="NAD(P)-bd_dom_sf"/>
</dbReference>
<dbReference type="SUPFAM" id="SSF51735">
    <property type="entry name" value="NAD(P)-binding Rossmann-fold domains"/>
    <property type="match status" value="1"/>
</dbReference>
<proteinExistence type="predicted"/>
<dbReference type="Pfam" id="PF13380">
    <property type="entry name" value="CoA_binding_2"/>
    <property type="match status" value="1"/>
</dbReference>
<dbReference type="KEGG" id="fbm:MQE35_14680"/>
<sequence length="129" mass="14585">MKNKTLVFGASLNPVRYSNMAINKLVNNGEKVVAFGLKSGEVAGVKIDTELKKYTDIETVSLYMNPKRQADFYDYIVSLKPDRVIFNPGTENPEFYQILRKNSIETEEACTLVLLSTNQYKAHKGEETV</sequence>
<dbReference type="AlphaFoldDB" id="A0A9E6ZZV5"/>